<keyword evidence="1" id="KW-0813">Transport</keyword>
<dbReference type="GO" id="GO:0005794">
    <property type="term" value="C:Golgi apparatus"/>
    <property type="evidence" value="ECO:0007669"/>
    <property type="project" value="UniProtKB-ARBA"/>
</dbReference>
<sequence>MLRFLTYKGSMLLEFPKFKNHFSSSAGAVPCETTSMSRDLGALTYEPEAPPQRTHKNPILNPFFLILISHNRTMASVAHVLTDLATLAGEARRKNQDVRLAIDNAHVLAKTLPANAQLSQSSESQTVFCAPFLLALQSQSTRLVLLALPALLRLVSLHSLCDSDLATLVDTLYHFDGATQPMETQLKMLQVLPAVALVHMLDSTRFVRVVAVISRLAASSNVVVANTASATLQQVVSALFDGLRSQKMDQEAPKTEISIENVPGGKSTPVLLDDLELRCHRVILDLSDAFLGKKLGFFTDKDIRIRPEAALEILENVFALNKQVFAARLELTLVLKLKTAPGLLRVLNSPTPLYALTVRALRLLLLIISMEIPDLADEIELLLASTNHILLDDSVAAVDDDANASTFPNHPYWQKALVAEFYRAIFTNFGTVKTLFHAFDAHKHRKSVLKEIFVVINSFVANLRTLLFTSETVQNPAEKSEGQILSKATVTLKTPMMDHLDRHEPPPGIPELYAVYMVYTALLGFADAVSAFVFGISANANAETLEADVDFVTALNETVFGEIAPLFRKFLFCSLDLDCFHLVVRALQKYTHAIGLLGLSIPRDNLLGLLSESIVKSTSPNEERKNSSNLLALGGSLVETLSTIQPPFATSPVQKQKEQFGNESNGAKKAVSRNFNSRQVICLRAFSNLAISLGSTLQDSWEIVWTTLQWVDFFLEGPEDYGSFLHLKDSKRPAELKLSAQDMAGITSSQQKLMESLAEYQLEPFREAFTVLATLYNEEDAAETDLAGKKVTICPFNKSYFLKCIKTLSTLNFKAFSFMDSDLWAFTSRFFENLAGNRLLAHQKRTFVVECYTIIINDITRKGFAENGATDGPANKSLDALFGLLNKLLSLGRAQELLVLSCETDMHLAVLETLHSLIDDHDKCYQNSWDMVFKILGTAFVNTEDHTEKSTKLVDKIVLLISTSFDSLKMILDEFLLTLPFNQLKALIDTLLKFCSQKYDLNISFSAVSYFWLISDCIHANIAKGEGREMNLAQIKNLSDLESLLQTATDGSPDLYQALNIYLLANLSRLSADGRDQVREGAIQTLFQILDVQDTDPQLWELVYDIVFPALLDLEKIEPRSDANTRKAIMPSLNLVLSGLVSVYAKFMMDFGAERATYEKFWERLLSYMSALLGLRWNELNTKVFQSFQDVLLSLRGIDTVPRHITNMLFSSWVNVPVDYDFVKPEYQEALALFNESFKDLFPLIQNDVTIKEVNLILAVLNKCARYPVLKPGVDDSTKPSKLQTTVVENLVLINKSGPNDEVLAAVIQQLAQIAAYPYEVRSRIKAKLKSKFEGRLKIPTFIAVAQFAFDSVCAQLLALENLNCLFKEERFHRIMGDLLDIVRHKAPGVISGLKVPLWMKCNDLLLQVVARLIRENIDEIKSDTKVWECLLECVTAMFEDESDDEANVKQYEKLSKLILPVFFESGQSELIRSFVQNIYFNSFLYKANHAERELLSGDDDFEALTNYKFEDTFGTTSPVEVEGNRSMRMKCLEELFEIAGQNGPSATYARGFVAVRAAFSIRRFIADARLSGKRPLPKIQEDELLTILHEILKIGRFLETEQMHGLLRLLTQSVVYADKIQGMDEAIQSVFQFEIMR</sequence>
<evidence type="ECO:0000313" key="6">
    <source>
        <dbReference type="EMBL" id="QBM88607.1"/>
    </source>
</evidence>
<dbReference type="GO" id="GO:0015031">
    <property type="term" value="P:protein transport"/>
    <property type="evidence" value="ECO:0007669"/>
    <property type="project" value="UniProtKB-KW"/>
</dbReference>
<evidence type="ECO:0000259" key="4">
    <source>
        <dbReference type="Pfam" id="PF16206"/>
    </source>
</evidence>
<evidence type="ECO:0000259" key="3">
    <source>
        <dbReference type="Pfam" id="PF12783"/>
    </source>
</evidence>
<evidence type="ECO:0000256" key="1">
    <source>
        <dbReference type="ARBA" id="ARBA00022448"/>
    </source>
</evidence>
<organism evidence="6 7">
    <name type="scientific">Metschnikowia aff. pulcherrima</name>
    <dbReference type="NCBI Taxonomy" id="2163413"/>
    <lineage>
        <taxon>Eukaryota</taxon>
        <taxon>Fungi</taxon>
        <taxon>Dikarya</taxon>
        <taxon>Ascomycota</taxon>
        <taxon>Saccharomycotina</taxon>
        <taxon>Pichiomycetes</taxon>
        <taxon>Metschnikowiaceae</taxon>
        <taxon>Metschnikowia</taxon>
    </lineage>
</organism>
<dbReference type="STRING" id="2163413.A0A4P6XMK7"/>
<dbReference type="InterPro" id="IPR032691">
    <property type="entry name" value="Mon2/Sec7/BIG1-like_HUS"/>
</dbReference>
<dbReference type="Pfam" id="PF16206">
    <property type="entry name" value="Mon2_C"/>
    <property type="match status" value="1"/>
</dbReference>
<dbReference type="SUPFAM" id="SSF48371">
    <property type="entry name" value="ARM repeat"/>
    <property type="match status" value="1"/>
</dbReference>
<dbReference type="InterPro" id="IPR032629">
    <property type="entry name" value="DCB_dom"/>
</dbReference>
<dbReference type="InterPro" id="IPR032817">
    <property type="entry name" value="Mon2_C"/>
</dbReference>
<feature type="domain" description="Mon2/Sec7/BIG1-like HUS" evidence="3">
    <location>
        <begin position="306"/>
        <end position="448"/>
    </location>
</feature>
<dbReference type="Proteomes" id="UP000292447">
    <property type="component" value="Chromosome III"/>
</dbReference>
<evidence type="ECO:0000313" key="7">
    <source>
        <dbReference type="Proteomes" id="UP000292447"/>
    </source>
</evidence>
<feature type="domain" description="Mon2 C-terminal" evidence="4">
    <location>
        <begin position="974"/>
        <end position="1114"/>
    </location>
</feature>
<keyword evidence="7" id="KW-1185">Reference proteome</keyword>
<dbReference type="Pfam" id="PF12783">
    <property type="entry name" value="Sec7-like_HUS"/>
    <property type="match status" value="1"/>
</dbReference>
<name>A0A4P6XMK7_9ASCO</name>
<accession>A0A4P6XMK7</accession>
<feature type="domain" description="Mon2/Sec7/BIG1-like dimerisation and cyclophilin-binding" evidence="5">
    <location>
        <begin position="76"/>
        <end position="244"/>
    </location>
</feature>
<reference evidence="7" key="1">
    <citation type="submission" date="2019-03" db="EMBL/GenBank/DDBJ databases">
        <title>Snf2 controls pulcherriminic acid biosynthesis and connects pigmentation and antifungal activity of the yeast Metschnikowia pulcherrima.</title>
        <authorList>
            <person name="Gore-Lloyd D."/>
            <person name="Sumann I."/>
            <person name="Brachmann A.O."/>
            <person name="Schneeberger K."/>
            <person name="Ortiz-Merino R.A."/>
            <person name="Moreno-Beltran M."/>
            <person name="Schlaefli M."/>
            <person name="Kirner P."/>
            <person name="Santos Kron A."/>
            <person name="Wolfe K.H."/>
            <person name="Piel J."/>
            <person name="Ahrens C.H."/>
            <person name="Henk D."/>
            <person name="Freimoser F.M."/>
        </authorList>
    </citation>
    <scope>NUCLEOTIDE SEQUENCE [LARGE SCALE GENOMIC DNA]</scope>
    <source>
        <strain evidence="7">APC 1.2</strain>
    </source>
</reference>
<dbReference type="EMBL" id="CP034458">
    <property type="protein sequence ID" value="QBM88607.1"/>
    <property type="molecule type" value="Genomic_DNA"/>
</dbReference>
<proteinExistence type="predicted"/>
<evidence type="ECO:0000259" key="5">
    <source>
        <dbReference type="Pfam" id="PF16213"/>
    </source>
</evidence>
<keyword evidence="2" id="KW-0653">Protein transport</keyword>
<gene>
    <name evidence="6" type="primary">MPUL0C05810</name>
    <name evidence="6" type="ORF">METSCH_C05810</name>
</gene>
<evidence type="ECO:0000256" key="2">
    <source>
        <dbReference type="ARBA" id="ARBA00022927"/>
    </source>
</evidence>
<dbReference type="InterPro" id="IPR016024">
    <property type="entry name" value="ARM-type_fold"/>
</dbReference>
<protein>
    <submittedName>
        <fullName evidence="6">C-terminal region of Mon2 protein</fullName>
    </submittedName>
</protein>
<dbReference type="Pfam" id="PF16213">
    <property type="entry name" value="DCB"/>
    <property type="match status" value="1"/>
</dbReference>